<proteinExistence type="predicted"/>
<keyword evidence="2 4" id="KW-0808">Transferase</keyword>
<dbReference type="GO" id="GO:0008168">
    <property type="term" value="F:methyltransferase activity"/>
    <property type="evidence" value="ECO:0007669"/>
    <property type="project" value="UniProtKB-KW"/>
</dbReference>
<accession>A0A7T9UKN8</accession>
<keyword evidence="1 4" id="KW-0489">Methyltransferase</keyword>
<dbReference type="Proteomes" id="UP000595320">
    <property type="component" value="Chromosome"/>
</dbReference>
<dbReference type="GO" id="GO:0032259">
    <property type="term" value="P:methylation"/>
    <property type="evidence" value="ECO:0007669"/>
    <property type="project" value="UniProtKB-KW"/>
</dbReference>
<name>A0A7T9UKN8_9GAMM</name>
<evidence type="ECO:0000259" key="3">
    <source>
        <dbReference type="Pfam" id="PF13649"/>
    </source>
</evidence>
<dbReference type="PANTHER" id="PTHR43861:SF1">
    <property type="entry name" value="TRANS-ACONITATE 2-METHYLTRANSFERASE"/>
    <property type="match status" value="1"/>
</dbReference>
<dbReference type="CDD" id="cd02440">
    <property type="entry name" value="AdoMet_MTases"/>
    <property type="match status" value="1"/>
</dbReference>
<dbReference type="GeneID" id="66210890"/>
<organism evidence="4 5">
    <name type="scientific">Acinetobacter ursingii</name>
    <dbReference type="NCBI Taxonomy" id="108980"/>
    <lineage>
        <taxon>Bacteria</taxon>
        <taxon>Pseudomonadati</taxon>
        <taxon>Pseudomonadota</taxon>
        <taxon>Gammaproteobacteria</taxon>
        <taxon>Moraxellales</taxon>
        <taxon>Moraxellaceae</taxon>
        <taxon>Acinetobacter</taxon>
    </lineage>
</organism>
<dbReference type="Gene3D" id="3.40.50.150">
    <property type="entry name" value="Vaccinia Virus protein VP39"/>
    <property type="match status" value="1"/>
</dbReference>
<dbReference type="RefSeq" id="WP_004994881.1">
    <property type="nucleotide sequence ID" value="NZ_BKGH01000005.1"/>
</dbReference>
<gene>
    <name evidence="4" type="ORF">I6I53_07885</name>
</gene>
<dbReference type="AlphaFoldDB" id="A0A7T9UKN8"/>
<evidence type="ECO:0000256" key="2">
    <source>
        <dbReference type="ARBA" id="ARBA00022679"/>
    </source>
</evidence>
<protein>
    <submittedName>
        <fullName evidence="4">Class I SAM-dependent methyltransferase</fullName>
    </submittedName>
</protein>
<dbReference type="EMBL" id="CP068176">
    <property type="protein sequence ID" value="QQT87644.1"/>
    <property type="molecule type" value="Genomic_DNA"/>
</dbReference>
<dbReference type="SUPFAM" id="SSF53335">
    <property type="entry name" value="S-adenosyl-L-methionine-dependent methyltransferases"/>
    <property type="match status" value="1"/>
</dbReference>
<evidence type="ECO:0000256" key="1">
    <source>
        <dbReference type="ARBA" id="ARBA00022603"/>
    </source>
</evidence>
<evidence type="ECO:0000313" key="4">
    <source>
        <dbReference type="EMBL" id="QQT87644.1"/>
    </source>
</evidence>
<dbReference type="InterPro" id="IPR041698">
    <property type="entry name" value="Methyltransf_25"/>
</dbReference>
<sequence>MNNERLAQKIIQIYQKYGRDWTELRGDYLYEKVWLDRFLALLPSNDASVLDLGCGSGQPIAAYFIENGCQVTGVDRSEVMLEIARESFPEQTWINADMRHFRFDQQFDGILAWDSFFHLTPDDQREMFAQFSAHAKRGAALMFTSGPSHGEAIGEMFGEPLYHASLDAEEYRALLTQYGFDVVKMVAEDAECTGHTVWLVKKMNHIP</sequence>
<feature type="domain" description="Methyltransferase" evidence="3">
    <location>
        <begin position="49"/>
        <end position="138"/>
    </location>
</feature>
<evidence type="ECO:0000313" key="5">
    <source>
        <dbReference type="Proteomes" id="UP000595320"/>
    </source>
</evidence>
<dbReference type="InterPro" id="IPR029063">
    <property type="entry name" value="SAM-dependent_MTases_sf"/>
</dbReference>
<dbReference type="PANTHER" id="PTHR43861">
    <property type="entry name" value="TRANS-ACONITATE 2-METHYLTRANSFERASE-RELATED"/>
    <property type="match status" value="1"/>
</dbReference>
<reference evidence="4 5" key="1">
    <citation type="submission" date="2021-01" db="EMBL/GenBank/DDBJ databases">
        <title>FDA dAtabase for Regulatory Grade micrObial Sequences (FDA-ARGOS): Supporting development and validation of Infectious Disease Dx tests.</title>
        <authorList>
            <person name="Sproer C."/>
            <person name="Gronow S."/>
            <person name="Severitt S."/>
            <person name="Schroder I."/>
            <person name="Tallon L."/>
            <person name="Sadzewicz L."/>
            <person name="Zhao X."/>
            <person name="Boylan J."/>
            <person name="Ott S."/>
            <person name="Bowen H."/>
            <person name="Vavikolanu K."/>
            <person name="Mehta A."/>
            <person name="Aluvathingal J."/>
            <person name="Nadendla S."/>
            <person name="Lowell S."/>
            <person name="Myers T."/>
            <person name="Yan Y."/>
            <person name="Sichtig H."/>
        </authorList>
    </citation>
    <scope>NUCLEOTIDE SEQUENCE [LARGE SCALE GENOMIC DNA]</scope>
    <source>
        <strain evidence="4 5">FDAARGOS_1096</strain>
    </source>
</reference>
<dbReference type="Pfam" id="PF13649">
    <property type="entry name" value="Methyltransf_25"/>
    <property type="match status" value="1"/>
</dbReference>